<dbReference type="Proteomes" id="UP001189429">
    <property type="component" value="Unassembled WGS sequence"/>
</dbReference>
<organism evidence="2 3">
    <name type="scientific">Prorocentrum cordatum</name>
    <dbReference type="NCBI Taxonomy" id="2364126"/>
    <lineage>
        <taxon>Eukaryota</taxon>
        <taxon>Sar</taxon>
        <taxon>Alveolata</taxon>
        <taxon>Dinophyceae</taxon>
        <taxon>Prorocentrales</taxon>
        <taxon>Prorocentraceae</taxon>
        <taxon>Prorocentrum</taxon>
    </lineage>
</organism>
<sequence>MLIRRRPRPECRLRWSSLSSTTSTNNAPERSLGAPNMDDRTSRWNRWLPSSPPPAQARAASALPPNTAAANMPMSSCTAPFPVCTGASGPKTSSVQPGSSAPARMATGQRCGLRSRRRGSFTCTASAGLHAGCSTSTQSDAAQARRLCTLRDASCSAICPCNSDAGRGPGASSGRRHPEQVPAAAGSLRRRIAPVLVGASEQVVVVAGGREEQGRNSELVEPNDAPRAVPQDKGVRVAARRAQRGSEGARGVHCGSLGGLGSTRLQLWPTGNGFRDVHALQTKVTDNLPDHPSLTR</sequence>
<keyword evidence="3" id="KW-1185">Reference proteome</keyword>
<proteinExistence type="predicted"/>
<evidence type="ECO:0000313" key="3">
    <source>
        <dbReference type="Proteomes" id="UP001189429"/>
    </source>
</evidence>
<feature type="compositionally biased region" description="Polar residues" evidence="1">
    <location>
        <begin position="90"/>
        <end position="99"/>
    </location>
</feature>
<comment type="caution">
    <text evidence="2">The sequence shown here is derived from an EMBL/GenBank/DDBJ whole genome shotgun (WGS) entry which is preliminary data.</text>
</comment>
<gene>
    <name evidence="2" type="ORF">PCOR1329_LOCUS69306</name>
</gene>
<name>A0ABN9WPH8_9DINO</name>
<feature type="region of interest" description="Disordered" evidence="1">
    <location>
        <begin position="1"/>
        <end position="62"/>
    </location>
</feature>
<feature type="non-terminal residue" evidence="2">
    <location>
        <position position="296"/>
    </location>
</feature>
<evidence type="ECO:0000313" key="2">
    <source>
        <dbReference type="EMBL" id="CAK0888532.1"/>
    </source>
</evidence>
<feature type="region of interest" description="Disordered" evidence="1">
    <location>
        <begin position="213"/>
        <end position="233"/>
    </location>
</feature>
<evidence type="ECO:0000256" key="1">
    <source>
        <dbReference type="SAM" id="MobiDB-lite"/>
    </source>
</evidence>
<accession>A0ABN9WPH8</accession>
<feature type="compositionally biased region" description="Low complexity" evidence="1">
    <location>
        <begin position="14"/>
        <end position="24"/>
    </location>
</feature>
<dbReference type="EMBL" id="CAUYUJ010019087">
    <property type="protein sequence ID" value="CAK0888532.1"/>
    <property type="molecule type" value="Genomic_DNA"/>
</dbReference>
<feature type="region of interest" description="Disordered" evidence="1">
    <location>
        <begin position="87"/>
        <end position="111"/>
    </location>
</feature>
<reference evidence="2" key="1">
    <citation type="submission" date="2023-10" db="EMBL/GenBank/DDBJ databases">
        <authorList>
            <person name="Chen Y."/>
            <person name="Shah S."/>
            <person name="Dougan E. K."/>
            <person name="Thang M."/>
            <person name="Chan C."/>
        </authorList>
    </citation>
    <scope>NUCLEOTIDE SEQUENCE [LARGE SCALE GENOMIC DNA]</scope>
</reference>
<protein>
    <submittedName>
        <fullName evidence="2">Uncharacterized protein</fullName>
    </submittedName>
</protein>